<dbReference type="RefSeq" id="WP_134339684.1">
    <property type="nucleotide sequence ID" value="NZ_SOPW01000006.1"/>
</dbReference>
<protein>
    <submittedName>
        <fullName evidence="1">Uncharacterized protein</fullName>
    </submittedName>
</protein>
<keyword evidence="2" id="KW-1185">Reference proteome</keyword>
<dbReference type="EMBL" id="SOPW01000006">
    <property type="protein sequence ID" value="TFB22010.1"/>
    <property type="molecule type" value="Genomic_DNA"/>
</dbReference>
<reference evidence="1 2" key="1">
    <citation type="submission" date="2019-03" db="EMBL/GenBank/DDBJ databases">
        <authorList>
            <person name="He R.-H."/>
        </authorList>
    </citation>
    <scope>NUCLEOTIDE SEQUENCE [LARGE SCALE GENOMIC DNA]</scope>
    <source>
        <strain evidence="2">SH 714</strain>
    </source>
</reference>
<organism evidence="1 2">
    <name type="scientific">Filobacillus milosensis</name>
    <dbReference type="NCBI Taxonomy" id="94137"/>
    <lineage>
        <taxon>Bacteria</taxon>
        <taxon>Bacillati</taxon>
        <taxon>Bacillota</taxon>
        <taxon>Bacilli</taxon>
        <taxon>Bacillales</taxon>
        <taxon>Bacillaceae</taxon>
        <taxon>Filobacillus</taxon>
    </lineage>
</organism>
<dbReference type="AlphaFoldDB" id="A0A4Y8INC1"/>
<accession>A0A4Y8INC1</accession>
<evidence type="ECO:0000313" key="1">
    <source>
        <dbReference type="EMBL" id="TFB22010.1"/>
    </source>
</evidence>
<proteinExistence type="predicted"/>
<sequence>MCRECYIVSELFNAAKSHPHQNYIPSLAFINEMLKQERIELFAGDCPLEEVEKHLSDELHYTIKHCFRCKSCKLYFLIGACIRGVPIYEIKENIETVNFDNILWGRFGTLYKQNSR</sequence>
<name>A0A4Y8INC1_9BACI</name>
<dbReference type="Proteomes" id="UP000297975">
    <property type="component" value="Unassembled WGS sequence"/>
</dbReference>
<comment type="caution">
    <text evidence="1">The sequence shown here is derived from an EMBL/GenBank/DDBJ whole genome shotgun (WGS) entry which is preliminary data.</text>
</comment>
<evidence type="ECO:0000313" key="2">
    <source>
        <dbReference type="Proteomes" id="UP000297975"/>
    </source>
</evidence>
<dbReference type="OrthoDB" id="3837983at2"/>
<gene>
    <name evidence="1" type="ORF">E3U55_06835</name>
</gene>